<dbReference type="Pfam" id="PF07859">
    <property type="entry name" value="Abhydrolase_3"/>
    <property type="match status" value="1"/>
</dbReference>
<dbReference type="InterPro" id="IPR002168">
    <property type="entry name" value="Lipase_GDXG_HIS_AS"/>
</dbReference>
<reference evidence="5" key="1">
    <citation type="submission" date="2016-10" db="EMBL/GenBank/DDBJ databases">
        <authorList>
            <person name="Varghese N."/>
            <person name="Submissions S."/>
        </authorList>
    </citation>
    <scope>NUCLEOTIDE SEQUENCE [LARGE SCALE GENOMIC DNA]</scope>
    <source>
        <strain evidence="5">UNC267MFSha1.1M11</strain>
    </source>
</reference>
<evidence type="ECO:0000259" key="3">
    <source>
        <dbReference type="Pfam" id="PF07859"/>
    </source>
</evidence>
<dbReference type="PANTHER" id="PTHR48081:SF8">
    <property type="entry name" value="ALPHA_BETA HYDROLASE FOLD-3 DOMAIN-CONTAINING PROTEIN-RELATED"/>
    <property type="match status" value="1"/>
</dbReference>
<protein>
    <submittedName>
        <fullName evidence="4">Acetyl esterase/lipase</fullName>
    </submittedName>
</protein>
<dbReference type="RefSeq" id="WP_090363965.1">
    <property type="nucleotide sequence ID" value="NZ_FMUB01000016.1"/>
</dbReference>
<dbReference type="Proteomes" id="UP000199707">
    <property type="component" value="Unassembled WGS sequence"/>
</dbReference>
<feature type="domain" description="Alpha/beta hydrolase fold-3" evidence="3">
    <location>
        <begin position="87"/>
        <end position="295"/>
    </location>
</feature>
<evidence type="ECO:0000313" key="5">
    <source>
        <dbReference type="Proteomes" id="UP000199707"/>
    </source>
</evidence>
<dbReference type="InterPro" id="IPR013094">
    <property type="entry name" value="AB_hydrolase_3"/>
</dbReference>
<dbReference type="InterPro" id="IPR050300">
    <property type="entry name" value="GDXG_lipolytic_enzyme"/>
</dbReference>
<evidence type="ECO:0000256" key="1">
    <source>
        <dbReference type="ARBA" id="ARBA00010515"/>
    </source>
</evidence>
<evidence type="ECO:0000256" key="2">
    <source>
        <dbReference type="ARBA" id="ARBA00022801"/>
    </source>
</evidence>
<accession>A0A1G4WZM3</accession>
<gene>
    <name evidence="4" type="ORF">SAMN02799620_05773</name>
</gene>
<organism evidence="4 5">
    <name type="scientific">Mycolicibacterium fluoranthenivorans</name>
    <dbReference type="NCBI Taxonomy" id="258505"/>
    <lineage>
        <taxon>Bacteria</taxon>
        <taxon>Bacillati</taxon>
        <taxon>Actinomycetota</taxon>
        <taxon>Actinomycetes</taxon>
        <taxon>Mycobacteriales</taxon>
        <taxon>Mycobacteriaceae</taxon>
        <taxon>Mycolicibacterium</taxon>
    </lineage>
</organism>
<dbReference type="Gene3D" id="3.40.50.1820">
    <property type="entry name" value="alpha/beta hydrolase"/>
    <property type="match status" value="1"/>
</dbReference>
<comment type="similarity">
    <text evidence="1">Belongs to the 'GDXG' lipolytic enzyme family.</text>
</comment>
<dbReference type="PROSITE" id="PS01173">
    <property type="entry name" value="LIPASE_GDXG_HIS"/>
    <property type="match status" value="1"/>
</dbReference>
<dbReference type="InterPro" id="IPR029058">
    <property type="entry name" value="AB_hydrolase_fold"/>
</dbReference>
<name>A0A1G4WZM3_9MYCO</name>
<keyword evidence="2" id="KW-0378">Hydrolase</keyword>
<dbReference type="EMBL" id="FMUB01000016">
    <property type="protein sequence ID" value="SCX32975.1"/>
    <property type="molecule type" value="Genomic_DNA"/>
</dbReference>
<dbReference type="STRING" id="1502745.SAMN02799620_05773"/>
<dbReference type="SUPFAM" id="SSF53474">
    <property type="entry name" value="alpha/beta-Hydrolases"/>
    <property type="match status" value="1"/>
</dbReference>
<proteinExistence type="inferred from homology"/>
<evidence type="ECO:0000313" key="4">
    <source>
        <dbReference type="EMBL" id="SCX32975.1"/>
    </source>
</evidence>
<dbReference type="AlphaFoldDB" id="A0A1G4WZM3"/>
<sequence length="323" mass="34867">MTANPHGLALDPAAQAFLVSAGSHPLTHTHAAAAQRTAWAELQRDTHATDTAAQISERWTTVETPDHGALRVRIVERSDRTAPSAAVLYLHGGGWVRGDAATHDRIVRELAIRSGAAVIFPEYALCPEARYPVALEQVYATAQWVITRGAEHGLDSARLAVAGDSEGANLAIAVILLALQRKSFQFRQLVAFTPVTDVDFATPSYLTFAQGYGLRRDTMQWHWDQYVPNPQDRTLDTVCPLRAQDRDLARFPPSLIITAEADVVRDEGEAFSARLRAAGAVSAAVRYEGTIHDFVVLNALRESGAAKAATAQAAAALTAALSW</sequence>
<dbReference type="GO" id="GO:0016787">
    <property type="term" value="F:hydrolase activity"/>
    <property type="evidence" value="ECO:0007669"/>
    <property type="project" value="UniProtKB-KW"/>
</dbReference>
<dbReference type="PANTHER" id="PTHR48081">
    <property type="entry name" value="AB HYDROLASE SUPERFAMILY PROTEIN C4A8.06C"/>
    <property type="match status" value="1"/>
</dbReference>